<protein>
    <submittedName>
        <fullName evidence="2">Unannotated protein</fullName>
    </submittedName>
</protein>
<dbReference type="SMART" id="SM01234">
    <property type="entry name" value="Haemolytic"/>
    <property type="match status" value="1"/>
</dbReference>
<dbReference type="HAMAP" id="MF_00386">
    <property type="entry name" value="UPF0161_YidD"/>
    <property type="match status" value="1"/>
</dbReference>
<proteinExistence type="inferred from homology"/>
<sequence>MMTLLSKVLIAPIRLYQRWISPAFPPTCRFYPSCSAYAVRALEIHGPVIGLYLAIRRLLRCHPWTPGGIDQVPPKGKWSSTPTPYDPDEDQNQSNRTISDTTSIETVTRSHHQKSSATSLGRELRSTACAHPLTQGA</sequence>
<feature type="region of interest" description="Disordered" evidence="1">
    <location>
        <begin position="66"/>
        <end position="137"/>
    </location>
</feature>
<evidence type="ECO:0000256" key="1">
    <source>
        <dbReference type="SAM" id="MobiDB-lite"/>
    </source>
</evidence>
<dbReference type="AlphaFoldDB" id="A0A6J6BII5"/>
<dbReference type="PANTHER" id="PTHR33383">
    <property type="entry name" value="MEMBRANE PROTEIN INSERTION EFFICIENCY FACTOR-RELATED"/>
    <property type="match status" value="1"/>
</dbReference>
<dbReference type="PANTHER" id="PTHR33383:SF1">
    <property type="entry name" value="MEMBRANE PROTEIN INSERTION EFFICIENCY FACTOR-RELATED"/>
    <property type="match status" value="1"/>
</dbReference>
<feature type="compositionally biased region" description="Polar residues" evidence="1">
    <location>
        <begin position="92"/>
        <end position="107"/>
    </location>
</feature>
<dbReference type="InterPro" id="IPR002696">
    <property type="entry name" value="Membr_insert_effic_factor_YidD"/>
</dbReference>
<accession>A0A6J6BII5</accession>
<name>A0A6J6BII5_9ZZZZ</name>
<evidence type="ECO:0000313" key="2">
    <source>
        <dbReference type="EMBL" id="CAB4538752.1"/>
    </source>
</evidence>
<dbReference type="Pfam" id="PF01809">
    <property type="entry name" value="YidD"/>
    <property type="match status" value="1"/>
</dbReference>
<reference evidence="2" key="1">
    <citation type="submission" date="2020-05" db="EMBL/GenBank/DDBJ databases">
        <authorList>
            <person name="Chiriac C."/>
            <person name="Salcher M."/>
            <person name="Ghai R."/>
            <person name="Kavagutti S V."/>
        </authorList>
    </citation>
    <scope>NUCLEOTIDE SEQUENCE</scope>
</reference>
<dbReference type="NCBIfam" id="TIGR00278">
    <property type="entry name" value="membrane protein insertion efficiency factor YidD"/>
    <property type="match status" value="1"/>
</dbReference>
<organism evidence="2">
    <name type="scientific">freshwater metagenome</name>
    <dbReference type="NCBI Taxonomy" id="449393"/>
    <lineage>
        <taxon>unclassified sequences</taxon>
        <taxon>metagenomes</taxon>
        <taxon>ecological metagenomes</taxon>
    </lineage>
</organism>
<gene>
    <name evidence="2" type="ORF">UFOPK1446_00294</name>
</gene>
<dbReference type="EMBL" id="CAEZSO010000039">
    <property type="protein sequence ID" value="CAB4538752.1"/>
    <property type="molecule type" value="Genomic_DNA"/>
</dbReference>